<dbReference type="PANTHER" id="PTHR12919">
    <property type="entry name" value="30S RIBOSOMAL PROTEIN S16"/>
    <property type="match status" value="1"/>
</dbReference>
<comment type="similarity">
    <text evidence="1">Belongs to the bacterial ribosomal protein bS16 family.</text>
</comment>
<accession>A0A813F5W6</accession>
<dbReference type="Pfam" id="PF00886">
    <property type="entry name" value="Ribosomal_S16"/>
    <property type="match status" value="1"/>
</dbReference>
<dbReference type="GO" id="GO:0005739">
    <property type="term" value="C:mitochondrion"/>
    <property type="evidence" value="ECO:0007669"/>
    <property type="project" value="GOC"/>
</dbReference>
<evidence type="ECO:0000313" key="7">
    <source>
        <dbReference type="Proteomes" id="UP000654075"/>
    </source>
</evidence>
<dbReference type="EMBL" id="CAJNNV010023275">
    <property type="protein sequence ID" value="CAE8608623.1"/>
    <property type="molecule type" value="Genomic_DNA"/>
</dbReference>
<evidence type="ECO:0000313" key="6">
    <source>
        <dbReference type="EMBL" id="CAE8628188.1"/>
    </source>
</evidence>
<evidence type="ECO:0000313" key="5">
    <source>
        <dbReference type="EMBL" id="CAE8608623.1"/>
    </source>
</evidence>
<gene>
    <name evidence="5" type="ORF">PGLA1383_LOCUS26477</name>
    <name evidence="6" type="ORF">PGLA1383_LOCUS44862</name>
    <name evidence="4" type="ORF">PGLA1383_LOCUS8153</name>
</gene>
<dbReference type="GO" id="GO:0032543">
    <property type="term" value="P:mitochondrial translation"/>
    <property type="evidence" value="ECO:0007669"/>
    <property type="project" value="TreeGrafter"/>
</dbReference>
<dbReference type="Gene3D" id="3.30.1320.10">
    <property type="match status" value="1"/>
</dbReference>
<name>A0A813F5W6_POLGL</name>
<dbReference type="InterPro" id="IPR023803">
    <property type="entry name" value="Ribosomal_bS16_dom_sf"/>
</dbReference>
<keyword evidence="3" id="KW-0687">Ribonucleoprotein</keyword>
<evidence type="ECO:0008006" key="8">
    <source>
        <dbReference type="Google" id="ProtNLM"/>
    </source>
</evidence>
<reference evidence="5" key="1">
    <citation type="submission" date="2021-02" db="EMBL/GenBank/DDBJ databases">
        <authorList>
            <person name="Dougan E. K."/>
            <person name="Rhodes N."/>
            <person name="Thang M."/>
            <person name="Chan C."/>
        </authorList>
    </citation>
    <scope>NUCLEOTIDE SEQUENCE</scope>
</reference>
<dbReference type="Proteomes" id="UP000654075">
    <property type="component" value="Unassembled WGS sequence"/>
</dbReference>
<dbReference type="GO" id="GO:0015935">
    <property type="term" value="C:small ribosomal subunit"/>
    <property type="evidence" value="ECO:0007669"/>
    <property type="project" value="TreeGrafter"/>
</dbReference>
<dbReference type="EMBL" id="CAJNNV010029354">
    <property type="protein sequence ID" value="CAE8628188.1"/>
    <property type="molecule type" value="Genomic_DNA"/>
</dbReference>
<comment type="caution">
    <text evidence="5">The sequence shown here is derived from an EMBL/GenBank/DDBJ whole genome shotgun (WGS) entry which is preliminary data.</text>
</comment>
<dbReference type="GO" id="GO:0003735">
    <property type="term" value="F:structural constituent of ribosome"/>
    <property type="evidence" value="ECO:0007669"/>
    <property type="project" value="InterPro"/>
</dbReference>
<dbReference type="PANTHER" id="PTHR12919:SF20">
    <property type="entry name" value="SMALL RIBOSOMAL SUBUNIT PROTEIN BS16M"/>
    <property type="match status" value="1"/>
</dbReference>
<keyword evidence="7" id="KW-1185">Reference proteome</keyword>
<dbReference type="EMBL" id="CAJNNV010003670">
    <property type="protein sequence ID" value="CAE8589389.1"/>
    <property type="molecule type" value="Genomic_DNA"/>
</dbReference>
<evidence type="ECO:0000313" key="4">
    <source>
        <dbReference type="EMBL" id="CAE8589389.1"/>
    </source>
</evidence>
<dbReference type="InterPro" id="IPR000307">
    <property type="entry name" value="Ribosomal_bS16"/>
</dbReference>
<dbReference type="AlphaFoldDB" id="A0A813F5W6"/>
<organism evidence="5 7">
    <name type="scientific">Polarella glacialis</name>
    <name type="common">Dinoflagellate</name>
    <dbReference type="NCBI Taxonomy" id="89957"/>
    <lineage>
        <taxon>Eukaryota</taxon>
        <taxon>Sar</taxon>
        <taxon>Alveolata</taxon>
        <taxon>Dinophyceae</taxon>
        <taxon>Suessiales</taxon>
        <taxon>Suessiaceae</taxon>
        <taxon>Polarella</taxon>
    </lineage>
</organism>
<keyword evidence="2" id="KW-0689">Ribosomal protein</keyword>
<dbReference type="SUPFAM" id="SSF54565">
    <property type="entry name" value="Ribosomal protein S16"/>
    <property type="match status" value="1"/>
</dbReference>
<proteinExistence type="inferred from homology"/>
<evidence type="ECO:0000256" key="3">
    <source>
        <dbReference type="ARBA" id="ARBA00023274"/>
    </source>
</evidence>
<sequence length="153" mass="17383">MAMLLSPARLVRKMFLPFYSKERGPPMIRQQVAGTRGRRFYKLVACNQRDPQNGKHMEVLGSYAPKAKSNVKEIRLRFSRVKFWLGVGADFNAGTRQLLALSGLIPTPPPLFGRRTKGHYDELQEVMAMRQEAHEAAVKEYHKHAGAKGVHVR</sequence>
<evidence type="ECO:0000256" key="2">
    <source>
        <dbReference type="ARBA" id="ARBA00022980"/>
    </source>
</evidence>
<dbReference type="NCBIfam" id="TIGR00002">
    <property type="entry name" value="S16"/>
    <property type="match status" value="1"/>
</dbReference>
<protein>
    <recommendedName>
        <fullName evidence="8">Ribosomal protein S16</fullName>
    </recommendedName>
</protein>
<dbReference type="OMA" id="QWAKERH"/>
<evidence type="ECO:0000256" key="1">
    <source>
        <dbReference type="ARBA" id="ARBA00006668"/>
    </source>
</evidence>
<dbReference type="OrthoDB" id="407221at2759"/>